<dbReference type="InterPro" id="IPR027417">
    <property type="entry name" value="P-loop_NTPase"/>
</dbReference>
<dbReference type="InterPro" id="IPR003442">
    <property type="entry name" value="T6A_TsaE"/>
</dbReference>
<dbReference type="EMBL" id="DVNF01000186">
    <property type="protein sequence ID" value="HIU61000.1"/>
    <property type="molecule type" value="Genomic_DNA"/>
</dbReference>
<evidence type="ECO:0000256" key="1">
    <source>
        <dbReference type="ARBA" id="ARBA00004496"/>
    </source>
</evidence>
<reference evidence="11" key="1">
    <citation type="submission" date="2020-10" db="EMBL/GenBank/DDBJ databases">
        <authorList>
            <person name="Gilroy R."/>
        </authorList>
    </citation>
    <scope>NUCLEOTIDE SEQUENCE</scope>
    <source>
        <strain evidence="11">18911</strain>
    </source>
</reference>
<evidence type="ECO:0000256" key="4">
    <source>
        <dbReference type="ARBA" id="ARBA00022490"/>
    </source>
</evidence>
<keyword evidence="5" id="KW-0819">tRNA processing</keyword>
<evidence type="ECO:0000256" key="10">
    <source>
        <dbReference type="ARBA" id="ARBA00032441"/>
    </source>
</evidence>
<organism evidence="11 12">
    <name type="scientific">Candidatus Stercoripulliclostridium merdigallinarum</name>
    <dbReference type="NCBI Taxonomy" id="2840951"/>
    <lineage>
        <taxon>Bacteria</taxon>
        <taxon>Bacillati</taxon>
        <taxon>Bacillota</taxon>
        <taxon>Clostridia</taxon>
        <taxon>Eubacteriales</taxon>
        <taxon>Candidatus Stercoripulliclostridium</taxon>
    </lineage>
</organism>
<keyword evidence="8" id="KW-0067">ATP-binding</keyword>
<dbReference type="GO" id="GO:0005524">
    <property type="term" value="F:ATP binding"/>
    <property type="evidence" value="ECO:0007669"/>
    <property type="project" value="UniProtKB-KW"/>
</dbReference>
<keyword evidence="9" id="KW-0460">Magnesium</keyword>
<dbReference type="PANTHER" id="PTHR33540:SF2">
    <property type="entry name" value="TRNA THREONYLCARBAMOYLADENOSINE BIOSYNTHESIS PROTEIN TSAE"/>
    <property type="match status" value="1"/>
</dbReference>
<protein>
    <recommendedName>
        <fullName evidence="3">tRNA threonylcarbamoyladenosine biosynthesis protein TsaE</fullName>
    </recommendedName>
    <alternativeName>
        <fullName evidence="10">t(6)A37 threonylcarbamoyladenosine biosynthesis protein TsaE</fullName>
    </alternativeName>
</protein>
<dbReference type="NCBIfam" id="TIGR00150">
    <property type="entry name" value="T6A_YjeE"/>
    <property type="match status" value="1"/>
</dbReference>
<keyword evidence="4" id="KW-0963">Cytoplasm</keyword>
<name>A0A9D1MIC3_9FIRM</name>
<dbReference type="Gene3D" id="3.40.50.300">
    <property type="entry name" value="P-loop containing nucleotide triphosphate hydrolases"/>
    <property type="match status" value="1"/>
</dbReference>
<keyword evidence="6" id="KW-0479">Metal-binding</keyword>
<sequence length="145" mass="16344">MEYLSNGPSDTEALARRVAETLRGGEVIVLKGDLGAGKTAFTKGLAAALGVAEPVVSPTFTMVKEYRGKDLMLYHFDLYRIEDLAELEELGLDEYFSPDAVTVIEWNKLDFDDFDGKLIEISIDYLSPEQRLFKISVRDKDMRRT</sequence>
<gene>
    <name evidence="11" type="primary">tsaE</name>
    <name evidence="11" type="ORF">IAB05_06375</name>
</gene>
<evidence type="ECO:0000256" key="8">
    <source>
        <dbReference type="ARBA" id="ARBA00022840"/>
    </source>
</evidence>
<reference evidence="11" key="2">
    <citation type="journal article" date="2021" name="PeerJ">
        <title>Extensive microbial diversity within the chicken gut microbiome revealed by metagenomics and culture.</title>
        <authorList>
            <person name="Gilroy R."/>
            <person name="Ravi A."/>
            <person name="Getino M."/>
            <person name="Pursley I."/>
            <person name="Horton D.L."/>
            <person name="Alikhan N.F."/>
            <person name="Baker D."/>
            <person name="Gharbi K."/>
            <person name="Hall N."/>
            <person name="Watson M."/>
            <person name="Adriaenssens E.M."/>
            <person name="Foster-Nyarko E."/>
            <person name="Jarju S."/>
            <person name="Secka A."/>
            <person name="Antonio M."/>
            <person name="Oren A."/>
            <person name="Chaudhuri R.R."/>
            <person name="La Ragione R."/>
            <person name="Hildebrand F."/>
            <person name="Pallen M.J."/>
        </authorList>
    </citation>
    <scope>NUCLEOTIDE SEQUENCE</scope>
    <source>
        <strain evidence="11">18911</strain>
    </source>
</reference>
<evidence type="ECO:0000256" key="2">
    <source>
        <dbReference type="ARBA" id="ARBA00007599"/>
    </source>
</evidence>
<comment type="subcellular location">
    <subcellularLocation>
        <location evidence="1">Cytoplasm</location>
    </subcellularLocation>
</comment>
<accession>A0A9D1MIC3</accession>
<dbReference type="Proteomes" id="UP000824094">
    <property type="component" value="Unassembled WGS sequence"/>
</dbReference>
<dbReference type="GO" id="GO:0005737">
    <property type="term" value="C:cytoplasm"/>
    <property type="evidence" value="ECO:0007669"/>
    <property type="project" value="UniProtKB-SubCell"/>
</dbReference>
<dbReference type="SUPFAM" id="SSF52540">
    <property type="entry name" value="P-loop containing nucleoside triphosphate hydrolases"/>
    <property type="match status" value="1"/>
</dbReference>
<dbReference type="AlphaFoldDB" id="A0A9D1MIC3"/>
<evidence type="ECO:0000256" key="6">
    <source>
        <dbReference type="ARBA" id="ARBA00022723"/>
    </source>
</evidence>
<evidence type="ECO:0000313" key="11">
    <source>
        <dbReference type="EMBL" id="HIU61000.1"/>
    </source>
</evidence>
<dbReference type="Pfam" id="PF02367">
    <property type="entry name" value="TsaE"/>
    <property type="match status" value="1"/>
</dbReference>
<evidence type="ECO:0000256" key="5">
    <source>
        <dbReference type="ARBA" id="ARBA00022694"/>
    </source>
</evidence>
<proteinExistence type="inferred from homology"/>
<dbReference type="GO" id="GO:0002949">
    <property type="term" value="P:tRNA threonylcarbamoyladenosine modification"/>
    <property type="evidence" value="ECO:0007669"/>
    <property type="project" value="InterPro"/>
</dbReference>
<evidence type="ECO:0000256" key="7">
    <source>
        <dbReference type="ARBA" id="ARBA00022741"/>
    </source>
</evidence>
<keyword evidence="7" id="KW-0547">Nucleotide-binding</keyword>
<dbReference type="GO" id="GO:0046872">
    <property type="term" value="F:metal ion binding"/>
    <property type="evidence" value="ECO:0007669"/>
    <property type="project" value="UniProtKB-KW"/>
</dbReference>
<dbReference type="PANTHER" id="PTHR33540">
    <property type="entry name" value="TRNA THREONYLCARBAMOYLADENOSINE BIOSYNTHESIS PROTEIN TSAE"/>
    <property type="match status" value="1"/>
</dbReference>
<evidence type="ECO:0000256" key="9">
    <source>
        <dbReference type="ARBA" id="ARBA00022842"/>
    </source>
</evidence>
<evidence type="ECO:0000256" key="3">
    <source>
        <dbReference type="ARBA" id="ARBA00019010"/>
    </source>
</evidence>
<comment type="similarity">
    <text evidence="2">Belongs to the TsaE family.</text>
</comment>
<evidence type="ECO:0000313" key="12">
    <source>
        <dbReference type="Proteomes" id="UP000824094"/>
    </source>
</evidence>
<comment type="caution">
    <text evidence="11">The sequence shown here is derived from an EMBL/GenBank/DDBJ whole genome shotgun (WGS) entry which is preliminary data.</text>
</comment>